<sequence length="677" mass="74454">MSALPFLALMRHPLLDNPLVRHTSWDNLQNVFRATLLLDFLFSGSKLGNKELLVPTPTTNNGIDMDPTPTRTVVVTADTKLLAFFCWALCIGFALGFTVCWVLRVTSIHTLDENKYDDVMPANSESLRTVTEETLETKVIQQSTIQVQTRSYPVIKRRQAHVGLYKRFQRLRPLKSQVKIGSTDSPQWQPVTQLITWYLPSPADERSVPTVLSAAAVEGASEDPIEDIIKDNGLGFYISSVDMLRLDAFFHQEYSDYIIAWKFVTVMADSESAILVLRMLFSVEGADAENPPEDIAVLLPLEASNHPDACFKLWLGDHFVGITRPDVAHWSDCFPQWRDMEPSQYQWDWELDSDSHEANATAQSTLCAEVEHDFEDLDYTFGLGMPAMDFKDLDDAFGLGTPMATTMSAAAVVHGTTAAEYDAGLDDNDWNEDAMARFIATLNVPKWATTPIPTAIPVALATMAARPTPCTALVRRGRGDCQSQTTTPTLIIPEWATTSFPTAIPPVFLAKMMRRSTTCTAMAYAVSSQVGYKLNSDGDTTCGCEYNDDTSHDSHGNAMVATHPKACMVLVRRERGRGAGNTPMLEPILWWHVVRLVWQCYSGGSYSGGSCSDGGCSCGSIGDGDDTSYDLHGVGSIPTTIPPAILVKMMARPTTGMAMHDDGTPYGSYDVGAPRHL</sequence>
<keyword evidence="3" id="KW-1185">Reference proteome</keyword>
<name>A0A1X6MLJ8_9APHY</name>
<keyword evidence="1" id="KW-0472">Membrane</keyword>
<protein>
    <submittedName>
        <fullName evidence="2">Uncharacterized protein</fullName>
    </submittedName>
</protein>
<evidence type="ECO:0000313" key="3">
    <source>
        <dbReference type="Proteomes" id="UP000194127"/>
    </source>
</evidence>
<feature type="transmembrane region" description="Helical" evidence="1">
    <location>
        <begin position="81"/>
        <end position="104"/>
    </location>
</feature>
<accession>A0A1X6MLJ8</accession>
<dbReference type="OrthoDB" id="10281174at2759"/>
<dbReference type="GeneID" id="36332159"/>
<dbReference type="RefSeq" id="XP_024333933.1">
    <property type="nucleotide sequence ID" value="XM_024487210.1"/>
</dbReference>
<dbReference type="Proteomes" id="UP000194127">
    <property type="component" value="Unassembled WGS sequence"/>
</dbReference>
<organism evidence="2 3">
    <name type="scientific">Postia placenta MAD-698-R-SB12</name>
    <dbReference type="NCBI Taxonomy" id="670580"/>
    <lineage>
        <taxon>Eukaryota</taxon>
        <taxon>Fungi</taxon>
        <taxon>Dikarya</taxon>
        <taxon>Basidiomycota</taxon>
        <taxon>Agaricomycotina</taxon>
        <taxon>Agaricomycetes</taxon>
        <taxon>Polyporales</taxon>
        <taxon>Adustoporiaceae</taxon>
        <taxon>Rhodonia</taxon>
    </lineage>
</organism>
<dbReference type="EMBL" id="KZ110609">
    <property type="protein sequence ID" value="OSX57139.1"/>
    <property type="molecule type" value="Genomic_DNA"/>
</dbReference>
<reference evidence="2 3" key="1">
    <citation type="submission" date="2017-04" db="EMBL/GenBank/DDBJ databases">
        <title>Genome Sequence of the Model Brown-Rot Fungus Postia placenta SB12.</title>
        <authorList>
            <consortium name="DOE Joint Genome Institute"/>
            <person name="Gaskell J."/>
            <person name="Kersten P."/>
            <person name="Larrondo L.F."/>
            <person name="Canessa P."/>
            <person name="Martinez D."/>
            <person name="Hibbett D."/>
            <person name="Schmoll M."/>
            <person name="Kubicek C.P."/>
            <person name="Martinez A.T."/>
            <person name="Yadav J."/>
            <person name="Master E."/>
            <person name="Magnuson J.K."/>
            <person name="James T."/>
            <person name="Yaver D."/>
            <person name="Berka R."/>
            <person name="Labutti K."/>
            <person name="Lipzen A."/>
            <person name="Aerts A."/>
            <person name="Barry K."/>
            <person name="Henrissat B."/>
            <person name="Blanchette R."/>
            <person name="Grigoriev I."/>
            <person name="Cullen D."/>
        </authorList>
    </citation>
    <scope>NUCLEOTIDE SEQUENCE [LARGE SCALE GENOMIC DNA]</scope>
    <source>
        <strain evidence="2 3">MAD-698-R-SB12</strain>
    </source>
</reference>
<gene>
    <name evidence="2" type="ORF">POSPLADRAFT_1157585</name>
</gene>
<dbReference type="AlphaFoldDB" id="A0A1X6MLJ8"/>
<keyword evidence="1" id="KW-1133">Transmembrane helix</keyword>
<evidence type="ECO:0000313" key="2">
    <source>
        <dbReference type="EMBL" id="OSX57139.1"/>
    </source>
</evidence>
<evidence type="ECO:0000256" key="1">
    <source>
        <dbReference type="SAM" id="Phobius"/>
    </source>
</evidence>
<keyword evidence="1" id="KW-0812">Transmembrane</keyword>
<proteinExistence type="predicted"/>